<dbReference type="PANTHER" id="PTHR43649:SF14">
    <property type="entry name" value="BLR3389 PROTEIN"/>
    <property type="match status" value="1"/>
</dbReference>
<dbReference type="EMBL" id="BAABHK010000002">
    <property type="protein sequence ID" value="GAA4623542.1"/>
    <property type="molecule type" value="Genomic_DNA"/>
</dbReference>
<dbReference type="Pfam" id="PF01547">
    <property type="entry name" value="SBP_bac_1"/>
    <property type="match status" value="1"/>
</dbReference>
<dbReference type="InterPro" id="IPR050490">
    <property type="entry name" value="Bact_solute-bd_prot1"/>
</dbReference>
<name>A0ABP8U7U2_9ACTN</name>
<organism evidence="1 2">
    <name type="scientific">Actinoallomurus vinaceus</name>
    <dbReference type="NCBI Taxonomy" id="1080074"/>
    <lineage>
        <taxon>Bacteria</taxon>
        <taxon>Bacillati</taxon>
        <taxon>Actinomycetota</taxon>
        <taxon>Actinomycetes</taxon>
        <taxon>Streptosporangiales</taxon>
        <taxon>Thermomonosporaceae</taxon>
        <taxon>Actinoallomurus</taxon>
    </lineage>
</organism>
<gene>
    <name evidence="1" type="ORF">GCM10023196_020130</name>
</gene>
<protein>
    <submittedName>
        <fullName evidence="1">Extracellular solute-binding protein</fullName>
    </submittedName>
</protein>
<dbReference type="Gene3D" id="3.40.190.10">
    <property type="entry name" value="Periplasmic binding protein-like II"/>
    <property type="match status" value="2"/>
</dbReference>
<dbReference type="PROSITE" id="PS51257">
    <property type="entry name" value="PROKAR_LIPOPROTEIN"/>
    <property type="match status" value="1"/>
</dbReference>
<evidence type="ECO:0000313" key="2">
    <source>
        <dbReference type="Proteomes" id="UP001501442"/>
    </source>
</evidence>
<evidence type="ECO:0000313" key="1">
    <source>
        <dbReference type="EMBL" id="GAA4623542.1"/>
    </source>
</evidence>
<comment type="caution">
    <text evidence="1">The sequence shown here is derived from an EMBL/GenBank/DDBJ whole genome shotgun (WGS) entry which is preliminary data.</text>
</comment>
<proteinExistence type="predicted"/>
<dbReference type="SUPFAM" id="SSF53850">
    <property type="entry name" value="Periplasmic binding protein-like II"/>
    <property type="match status" value="1"/>
</dbReference>
<dbReference type="RefSeq" id="WP_345430395.1">
    <property type="nucleotide sequence ID" value="NZ_BAABHK010000002.1"/>
</dbReference>
<accession>A0ABP8U7U2</accession>
<sequence length="438" mass="45834">MAPRNTHRAFFSTGAAALALTLTACGSSGRTVAGGPGGGTLVWALTGGTETTLTSSQQAWNKANPKNAVNVQFFQNDPYKQKLRTAIGAGNGPAIFENFGGGTLKDYVDAGKVADLTPELDKDAAWKGRFFPSVLKVAEVNGKNYAIPINGVQPVVLFYNKDLFAKVGAQPPKTWDDLLALVHRFKAAGIAPLSMGGASKWPDLMWLEYLTDRVGGPQVFANIAARKPGAWSDPAVLKAATMIRQLVDAGGFAKGFQSVNADTNQAEAQLFTGKAAMDLMGSWAYPVILTNAPSFVKSGKLGWAPFPTVAGGKGAPADLVGNPANFFAVSAQASAGARTTAVNYLKKGVLNDAYIGDLIKAGEVPPVNGLEGRLASAPNSGWLTYVYGMTKSAGSFQLSWDQALSSAMGDTLLTNLDRLFGGQLSPAQFCAAMDKAAE</sequence>
<dbReference type="PANTHER" id="PTHR43649">
    <property type="entry name" value="ARABINOSE-BINDING PROTEIN-RELATED"/>
    <property type="match status" value="1"/>
</dbReference>
<reference evidence="2" key="1">
    <citation type="journal article" date="2019" name="Int. J. Syst. Evol. Microbiol.">
        <title>The Global Catalogue of Microorganisms (GCM) 10K type strain sequencing project: providing services to taxonomists for standard genome sequencing and annotation.</title>
        <authorList>
            <consortium name="The Broad Institute Genomics Platform"/>
            <consortium name="The Broad Institute Genome Sequencing Center for Infectious Disease"/>
            <person name="Wu L."/>
            <person name="Ma J."/>
        </authorList>
    </citation>
    <scope>NUCLEOTIDE SEQUENCE [LARGE SCALE GENOMIC DNA]</scope>
    <source>
        <strain evidence="2">JCM 17939</strain>
    </source>
</reference>
<dbReference type="Proteomes" id="UP001501442">
    <property type="component" value="Unassembled WGS sequence"/>
</dbReference>
<dbReference type="InterPro" id="IPR006059">
    <property type="entry name" value="SBP"/>
</dbReference>
<keyword evidence="2" id="KW-1185">Reference proteome</keyword>